<dbReference type="AlphaFoldDB" id="K0T5K1"/>
<proteinExistence type="predicted"/>
<dbReference type="EMBL" id="AGNL01005893">
    <property type="protein sequence ID" value="EJK72414.1"/>
    <property type="molecule type" value="Genomic_DNA"/>
</dbReference>
<accession>K0T5K1</accession>
<protein>
    <submittedName>
        <fullName evidence="1">Uncharacterized protein</fullName>
    </submittedName>
</protein>
<dbReference type="Proteomes" id="UP000266841">
    <property type="component" value="Unassembled WGS sequence"/>
</dbReference>
<gene>
    <name evidence="1" type="ORF">THAOC_06059</name>
</gene>
<organism evidence="1 2">
    <name type="scientific">Thalassiosira oceanica</name>
    <name type="common">Marine diatom</name>
    <dbReference type="NCBI Taxonomy" id="159749"/>
    <lineage>
        <taxon>Eukaryota</taxon>
        <taxon>Sar</taxon>
        <taxon>Stramenopiles</taxon>
        <taxon>Ochrophyta</taxon>
        <taxon>Bacillariophyta</taxon>
        <taxon>Coscinodiscophyceae</taxon>
        <taxon>Thalassiosirophycidae</taxon>
        <taxon>Thalassiosirales</taxon>
        <taxon>Thalassiosiraceae</taxon>
        <taxon>Thalassiosira</taxon>
    </lineage>
</organism>
<sequence length="171" mass="19475">MSWCGYGTITYPQNVYGYRQYEGSLSNPSCYDMNLAGWYGRGTLTLTDGTKYSGEFLSSWSDGTKYEQMRKEKVDMYGEVLGTMFVPFVGKCVLPNNVTREGLFLLVAPGTRNFLSGNGGEFYLRDSWEGTIEDGAHNLQFEEWVDHHSLWLDELKVQSTTPLVLRDKDDK</sequence>
<evidence type="ECO:0000313" key="1">
    <source>
        <dbReference type="EMBL" id="EJK72414.1"/>
    </source>
</evidence>
<evidence type="ECO:0000313" key="2">
    <source>
        <dbReference type="Proteomes" id="UP000266841"/>
    </source>
</evidence>
<keyword evidence="2" id="KW-1185">Reference proteome</keyword>
<name>K0T5K1_THAOC</name>
<reference evidence="1 2" key="1">
    <citation type="journal article" date="2012" name="Genome Biol.">
        <title>Genome and low-iron response of an oceanic diatom adapted to chronic iron limitation.</title>
        <authorList>
            <person name="Lommer M."/>
            <person name="Specht M."/>
            <person name="Roy A.S."/>
            <person name="Kraemer L."/>
            <person name="Andreson R."/>
            <person name="Gutowska M.A."/>
            <person name="Wolf J."/>
            <person name="Bergner S.V."/>
            <person name="Schilhabel M.B."/>
            <person name="Klostermeier U.C."/>
            <person name="Beiko R.G."/>
            <person name="Rosenstiel P."/>
            <person name="Hippler M."/>
            <person name="Laroche J."/>
        </authorList>
    </citation>
    <scope>NUCLEOTIDE SEQUENCE [LARGE SCALE GENOMIC DNA]</scope>
    <source>
        <strain evidence="1 2">CCMP1005</strain>
    </source>
</reference>
<comment type="caution">
    <text evidence="1">The sequence shown here is derived from an EMBL/GenBank/DDBJ whole genome shotgun (WGS) entry which is preliminary data.</text>
</comment>